<comment type="caution">
    <text evidence="2">The sequence shown here is derived from an EMBL/GenBank/DDBJ whole genome shotgun (WGS) entry which is preliminary data.</text>
</comment>
<dbReference type="EMBL" id="CAMPGE010012415">
    <property type="protein sequence ID" value="CAI2371183.1"/>
    <property type="molecule type" value="Genomic_DNA"/>
</dbReference>
<dbReference type="AlphaFoldDB" id="A0AAD1UKR6"/>
<proteinExistence type="predicted"/>
<accession>A0AAD1UKR6</accession>
<feature type="compositionally biased region" description="Basic residues" evidence="1">
    <location>
        <begin position="16"/>
        <end position="27"/>
    </location>
</feature>
<feature type="compositionally biased region" description="Polar residues" evidence="1">
    <location>
        <begin position="55"/>
        <end position="64"/>
    </location>
</feature>
<evidence type="ECO:0000256" key="1">
    <source>
        <dbReference type="SAM" id="MobiDB-lite"/>
    </source>
</evidence>
<keyword evidence="3" id="KW-1185">Reference proteome</keyword>
<reference evidence="2" key="1">
    <citation type="submission" date="2023-07" db="EMBL/GenBank/DDBJ databases">
        <authorList>
            <consortium name="AG Swart"/>
            <person name="Singh M."/>
            <person name="Singh A."/>
            <person name="Seah K."/>
            <person name="Emmerich C."/>
        </authorList>
    </citation>
    <scope>NUCLEOTIDE SEQUENCE</scope>
    <source>
        <strain evidence="2">DP1</strain>
    </source>
</reference>
<dbReference type="Proteomes" id="UP001295684">
    <property type="component" value="Unassembled WGS sequence"/>
</dbReference>
<evidence type="ECO:0000313" key="2">
    <source>
        <dbReference type="EMBL" id="CAI2371183.1"/>
    </source>
</evidence>
<feature type="compositionally biased region" description="Basic and acidic residues" evidence="1">
    <location>
        <begin position="1"/>
        <end position="15"/>
    </location>
</feature>
<name>A0AAD1UKR6_EUPCR</name>
<gene>
    <name evidence="2" type="ORF">ECRASSUSDP1_LOCUS12503</name>
</gene>
<organism evidence="2 3">
    <name type="scientific">Euplotes crassus</name>
    <dbReference type="NCBI Taxonomy" id="5936"/>
    <lineage>
        <taxon>Eukaryota</taxon>
        <taxon>Sar</taxon>
        <taxon>Alveolata</taxon>
        <taxon>Ciliophora</taxon>
        <taxon>Intramacronucleata</taxon>
        <taxon>Spirotrichea</taxon>
        <taxon>Hypotrichia</taxon>
        <taxon>Euplotida</taxon>
        <taxon>Euplotidae</taxon>
        <taxon>Moneuplotes</taxon>
    </lineage>
</organism>
<feature type="region of interest" description="Disordered" evidence="1">
    <location>
        <begin position="199"/>
        <end position="238"/>
    </location>
</feature>
<sequence>MEEVQEKGVGKERREGRRKKGRKRMKGFRNSVGGQKRRNGDKSPYVKNGYKSMRSLKNSSSPSKRNLKAIFGKGKLNYLNETGPGDYEAAELTGSNLSNSNLRNSPKFSFGTKLEKTGIITKKHIQESLGIDSPGVGVYDTLASIRSSKDFTMGKGQRFQESSTVLNIKRQVPHSYLKTTANLTLTNWKGAKLGKGKRFTNQNPFYKGTISPGPRYNIQNIPSLTTSQSRSSLDKDSQNSKLFGAPYSKYKNVYFHEFGRDFCNREGPGPAFYQTVSESKGQKFSFPKGSRKLSSNISKSKAPSPTSYRYEKATKLGHQVCAVFGKGTREVDFSKYASQNSAMIEKGIY</sequence>
<evidence type="ECO:0000313" key="3">
    <source>
        <dbReference type="Proteomes" id="UP001295684"/>
    </source>
</evidence>
<feature type="region of interest" description="Disordered" evidence="1">
    <location>
        <begin position="1"/>
        <end position="65"/>
    </location>
</feature>
<protein>
    <submittedName>
        <fullName evidence="2">Uncharacterized protein</fullName>
    </submittedName>
</protein>
<feature type="compositionally biased region" description="Polar residues" evidence="1">
    <location>
        <begin position="217"/>
        <end position="231"/>
    </location>
</feature>